<dbReference type="HOGENOM" id="CLU_2990471_0_0_7"/>
<gene>
    <name evidence="1" type="ORF">HMPREF2086_00218</name>
</gene>
<sequence length="57" mass="6032">MLGDKELVEVSGVIGRESRDSSLLGKLESKLGYDKCESCKCCVGESSKGECNNADSS</sequence>
<organism evidence="1 2">
    <name type="scientific">Helicobacter macacae MIT 99-5501</name>
    <dbReference type="NCBI Taxonomy" id="1357400"/>
    <lineage>
        <taxon>Bacteria</taxon>
        <taxon>Pseudomonadati</taxon>
        <taxon>Campylobacterota</taxon>
        <taxon>Epsilonproteobacteria</taxon>
        <taxon>Campylobacterales</taxon>
        <taxon>Helicobacteraceae</taxon>
        <taxon>Helicobacter</taxon>
    </lineage>
</organism>
<evidence type="ECO:0000313" key="2">
    <source>
        <dbReference type="Proteomes" id="UP000018731"/>
    </source>
</evidence>
<proteinExistence type="predicted"/>
<accession>V8CBZ2</accession>
<comment type="caution">
    <text evidence="1">The sequence shown here is derived from an EMBL/GenBank/DDBJ whole genome shotgun (WGS) entry which is preliminary data.</text>
</comment>
<name>V8CBZ2_9HELI</name>
<reference evidence="1 2" key="1">
    <citation type="journal article" date="2014" name="Genome Announc.">
        <title>Draft genome sequences of six enterohepatic helicobacter species isolated from humans and one from rhesus macaques.</title>
        <authorList>
            <person name="Shen Z."/>
            <person name="Sheh A."/>
            <person name="Young S.K."/>
            <person name="Abouelliel A."/>
            <person name="Ward D.V."/>
            <person name="Earl A.M."/>
            <person name="Fox J.G."/>
        </authorList>
    </citation>
    <scope>NUCLEOTIDE SEQUENCE [LARGE SCALE GENOMIC DNA]</scope>
    <source>
        <strain evidence="1 2">MIT 99-5501</strain>
    </source>
</reference>
<evidence type="ECO:0000313" key="1">
    <source>
        <dbReference type="EMBL" id="ETD24884.1"/>
    </source>
</evidence>
<keyword evidence="2" id="KW-1185">Reference proteome</keyword>
<dbReference type="EMBL" id="AZJI01000001">
    <property type="protein sequence ID" value="ETD24884.1"/>
    <property type="molecule type" value="Genomic_DNA"/>
</dbReference>
<dbReference type="Proteomes" id="UP000018731">
    <property type="component" value="Unassembled WGS sequence"/>
</dbReference>
<dbReference type="STRING" id="1357400.HMPREF2086_00218"/>
<dbReference type="AlphaFoldDB" id="V8CBZ2"/>
<protein>
    <submittedName>
        <fullName evidence="1">Uncharacterized protein</fullName>
    </submittedName>
</protein>